<dbReference type="InterPro" id="IPR049030">
    <property type="entry name" value="AI2M-like_HNH"/>
</dbReference>
<organism evidence="2 3">
    <name type="scientific">Pseudolactococcus raffinolactis</name>
    <dbReference type="NCBI Taxonomy" id="1366"/>
    <lineage>
        <taxon>Bacteria</taxon>
        <taxon>Bacillati</taxon>
        <taxon>Bacillota</taxon>
        <taxon>Bacilli</taxon>
        <taxon>Lactobacillales</taxon>
        <taxon>Streptococcaceae</taxon>
        <taxon>Pseudolactococcus</taxon>
    </lineage>
</organism>
<dbReference type="EMBL" id="CP047616">
    <property type="protein sequence ID" value="QIW52758.1"/>
    <property type="molecule type" value="Genomic_DNA"/>
</dbReference>
<dbReference type="AlphaFoldDB" id="A0A6H0UB42"/>
<evidence type="ECO:0000313" key="3">
    <source>
        <dbReference type="Proteomes" id="UP000501945"/>
    </source>
</evidence>
<proteinExistence type="predicted"/>
<accession>A0A6H0UB42</accession>
<protein>
    <recommendedName>
        <fullName evidence="1">AI2M/AI1M-like HNH endonuclease domain-containing protein</fullName>
    </recommendedName>
</protein>
<name>A0A6H0UB42_9LACT</name>
<reference evidence="2 3" key="1">
    <citation type="submission" date="2019-12" db="EMBL/GenBank/DDBJ databases">
        <title>Whole genome sequences of Lactococcus raffinolactis strains isolated from sewage.</title>
        <authorList>
            <person name="Ybazeta G."/>
            <person name="Ross M."/>
            <person name="Brabant-Kirwan D."/>
            <person name="Saleh M."/>
            <person name="Dillon J.A."/>
            <person name="Splinter K."/>
            <person name="Nokhbeh R."/>
        </authorList>
    </citation>
    <scope>NUCLEOTIDE SEQUENCE [LARGE SCALE GENOMIC DNA]</scope>
    <source>
        <strain evidence="2 3">Lr_19_5</strain>
    </source>
</reference>
<feature type="domain" description="AI2M/AI1M-like HNH endonuclease" evidence="1">
    <location>
        <begin position="4"/>
        <end position="40"/>
    </location>
</feature>
<evidence type="ECO:0000259" key="1">
    <source>
        <dbReference type="Pfam" id="PF21368"/>
    </source>
</evidence>
<dbReference type="Pfam" id="PF21368">
    <property type="entry name" value="AI2M-like_HNH"/>
    <property type="match status" value="1"/>
</dbReference>
<evidence type="ECO:0000313" key="2">
    <source>
        <dbReference type="EMBL" id="QIW52758.1"/>
    </source>
</evidence>
<sequence>MQQNQIHHVNKVKNLKGKEKWEMAMIAKQRKTLVVCFHCHRHVIHKHK</sequence>
<gene>
    <name evidence="2" type="ORF">GU336_00500</name>
</gene>
<dbReference type="Proteomes" id="UP000501945">
    <property type="component" value="Chromosome"/>
</dbReference>